<keyword evidence="2" id="KW-0813">Transport</keyword>
<evidence type="ECO:0000313" key="7">
    <source>
        <dbReference type="Proteomes" id="UP000238563"/>
    </source>
</evidence>
<dbReference type="GO" id="GO:0042956">
    <property type="term" value="P:maltodextrin transmembrane transport"/>
    <property type="evidence" value="ECO:0007669"/>
    <property type="project" value="TreeGrafter"/>
</dbReference>
<dbReference type="PROSITE" id="PS01037">
    <property type="entry name" value="SBP_BACTERIAL_1"/>
    <property type="match status" value="1"/>
</dbReference>
<name>A0A2S9JQI6_9HYPH</name>
<organism evidence="6 7">
    <name type="scientific">Phyllobacterium myrsinacearum</name>
    <dbReference type="NCBI Taxonomy" id="28101"/>
    <lineage>
        <taxon>Bacteria</taxon>
        <taxon>Pseudomonadati</taxon>
        <taxon>Pseudomonadota</taxon>
        <taxon>Alphaproteobacteria</taxon>
        <taxon>Hyphomicrobiales</taxon>
        <taxon>Phyllobacteriaceae</taxon>
        <taxon>Phyllobacterium</taxon>
    </lineage>
</organism>
<dbReference type="Pfam" id="PF01547">
    <property type="entry name" value="SBP_bac_1"/>
    <property type="match status" value="1"/>
</dbReference>
<evidence type="ECO:0000256" key="2">
    <source>
        <dbReference type="ARBA" id="ARBA00022448"/>
    </source>
</evidence>
<dbReference type="SUPFAM" id="SSF53850">
    <property type="entry name" value="Periplasmic binding protein-like II"/>
    <property type="match status" value="1"/>
</dbReference>
<proteinExistence type="inferred from homology"/>
<comment type="caution">
    <text evidence="6">The sequence shown here is derived from an EMBL/GenBank/DDBJ whole genome shotgun (WGS) entry which is preliminary data.</text>
</comment>
<dbReference type="AlphaFoldDB" id="A0A2S9JQI6"/>
<feature type="signal peptide" evidence="5">
    <location>
        <begin position="1"/>
        <end position="26"/>
    </location>
</feature>
<dbReference type="PANTHER" id="PTHR30061">
    <property type="entry name" value="MALTOSE-BINDING PERIPLASMIC PROTEIN"/>
    <property type="match status" value="1"/>
</dbReference>
<dbReference type="InterPro" id="IPR006061">
    <property type="entry name" value="SBP_1_CS"/>
</dbReference>
<feature type="chain" id="PRO_5015671183" evidence="5">
    <location>
        <begin position="27"/>
        <end position="411"/>
    </location>
</feature>
<evidence type="ECO:0000313" key="6">
    <source>
        <dbReference type="EMBL" id="PRD55490.1"/>
    </source>
</evidence>
<dbReference type="OrthoDB" id="9811951at2"/>
<sequence>MTMTFKQKLCLLAGASIVAFSSSAFAASTVRVTIAEYSKGTGPYFQEAAKAFEAANPDVKIQIEVVPWDSLQQKLTTDISAGANADLSIIGTRWLLDYVSEGIVAPLDEHIKPEFKARFIDTFLTPSVMNGKVYGLPVAASARAMYYNKDIFAKAGISAPPATWADFKTDAEKIKKLGGETYGFGLQGKEIETDVYFYYGMWSNGGEIVKDGKSGLDSKAAIDTAKLYKSFIDEGLTQPGVTSYSREDVQNLFKQGKVATVITAPFLSGQIKTEAPKLNYGVAPIPAGPGGDKGTYGVTDSIVLFENSKNKEAAWKFLDFIFTTEQRTKFDKVEHFLPVNAEEAKDPYFADDADLKVFTSLLPNARFAPVIPGWEDIAKTTSNAVQKIYLGQGEAEATLKEAAAKINATLK</sequence>
<dbReference type="GO" id="GO:0055085">
    <property type="term" value="P:transmembrane transport"/>
    <property type="evidence" value="ECO:0007669"/>
    <property type="project" value="InterPro"/>
</dbReference>
<dbReference type="CDD" id="cd13585">
    <property type="entry name" value="PBP2_TMBP_like"/>
    <property type="match status" value="1"/>
</dbReference>
<dbReference type="GO" id="GO:1901982">
    <property type="term" value="F:maltose binding"/>
    <property type="evidence" value="ECO:0007669"/>
    <property type="project" value="TreeGrafter"/>
</dbReference>
<dbReference type="GO" id="GO:0055052">
    <property type="term" value="C:ATP-binding cassette (ABC) transporter complex, substrate-binding subunit-containing"/>
    <property type="evidence" value="ECO:0007669"/>
    <property type="project" value="TreeGrafter"/>
</dbReference>
<dbReference type="GO" id="GO:0015768">
    <property type="term" value="P:maltose transport"/>
    <property type="evidence" value="ECO:0007669"/>
    <property type="project" value="TreeGrafter"/>
</dbReference>
<evidence type="ECO:0000256" key="5">
    <source>
        <dbReference type="SAM" id="SignalP"/>
    </source>
</evidence>
<evidence type="ECO:0000256" key="4">
    <source>
        <dbReference type="ARBA" id="ARBA00022764"/>
    </source>
</evidence>
<dbReference type="Gene3D" id="3.40.190.10">
    <property type="entry name" value="Periplasmic binding protein-like II"/>
    <property type="match status" value="2"/>
</dbReference>
<dbReference type="Proteomes" id="UP000238563">
    <property type="component" value="Unassembled WGS sequence"/>
</dbReference>
<evidence type="ECO:0000256" key="1">
    <source>
        <dbReference type="ARBA" id="ARBA00008520"/>
    </source>
</evidence>
<gene>
    <name evidence="6" type="ORF">C5750_10105</name>
</gene>
<dbReference type="EMBL" id="PVBT01000002">
    <property type="protein sequence ID" value="PRD55490.1"/>
    <property type="molecule type" value="Genomic_DNA"/>
</dbReference>
<dbReference type="PANTHER" id="PTHR30061:SF50">
    <property type="entry name" value="MALTOSE_MALTODEXTRIN-BINDING PERIPLASMIC PROTEIN"/>
    <property type="match status" value="1"/>
</dbReference>
<protein>
    <submittedName>
        <fullName evidence="6">Bicyclomycin resistance protein</fullName>
    </submittedName>
</protein>
<accession>A0A2S9JQI6</accession>
<dbReference type="InterPro" id="IPR006059">
    <property type="entry name" value="SBP"/>
</dbReference>
<keyword evidence="3 5" id="KW-0732">Signal</keyword>
<keyword evidence="4" id="KW-0574">Periplasm</keyword>
<keyword evidence="7" id="KW-1185">Reference proteome</keyword>
<comment type="similarity">
    <text evidence="1">Belongs to the bacterial solute-binding protein 1 family.</text>
</comment>
<reference evidence="6 7" key="1">
    <citation type="submission" date="2018-02" db="EMBL/GenBank/DDBJ databases">
        <title>The draft genome of Phyllobacterium myrsinacearum DSM5892.</title>
        <authorList>
            <person name="Li L."/>
            <person name="Liu L."/>
            <person name="Zhang X."/>
            <person name="Wang T."/>
        </authorList>
    </citation>
    <scope>NUCLEOTIDE SEQUENCE [LARGE SCALE GENOMIC DNA]</scope>
    <source>
        <strain evidence="6 7">DSM 5892</strain>
    </source>
</reference>
<evidence type="ECO:0000256" key="3">
    <source>
        <dbReference type="ARBA" id="ARBA00022729"/>
    </source>
</evidence>